<reference evidence="12 13" key="1">
    <citation type="submission" date="2018-07" db="EMBL/GenBank/DDBJ databases">
        <title>Chryseobacterium lacus sp. nov., isolated from lake water.</title>
        <authorList>
            <person name="Li C.-M."/>
        </authorList>
    </citation>
    <scope>NUCLEOTIDE SEQUENCE [LARGE SCALE GENOMIC DNA]</scope>
    <source>
        <strain evidence="12 13">YLOS41</strain>
    </source>
</reference>
<dbReference type="Gene3D" id="2.170.130.10">
    <property type="entry name" value="TonB-dependent receptor, plug domain"/>
    <property type="match status" value="1"/>
</dbReference>
<comment type="subcellular location">
    <subcellularLocation>
        <location evidence="1 8">Cell outer membrane</location>
        <topology evidence="1 8">Multi-pass membrane protein</topology>
    </subcellularLocation>
</comment>
<dbReference type="InterPro" id="IPR039426">
    <property type="entry name" value="TonB-dep_rcpt-like"/>
</dbReference>
<dbReference type="PANTHER" id="PTHR30069:SF28">
    <property type="entry name" value="TONB-DEPENDENT RECEPTOR YNCD-RELATED"/>
    <property type="match status" value="1"/>
</dbReference>
<gene>
    <name evidence="12" type="ORF">DQ356_07510</name>
</gene>
<dbReference type="InterPro" id="IPR036942">
    <property type="entry name" value="Beta-barrel_TonB_sf"/>
</dbReference>
<dbReference type="GO" id="GO:0044718">
    <property type="term" value="P:siderophore transmembrane transport"/>
    <property type="evidence" value="ECO:0007669"/>
    <property type="project" value="TreeGrafter"/>
</dbReference>
<dbReference type="InterPro" id="IPR012910">
    <property type="entry name" value="Plug_dom"/>
</dbReference>
<dbReference type="InterPro" id="IPR000531">
    <property type="entry name" value="Beta-barrel_TonB"/>
</dbReference>
<dbReference type="EMBL" id="QPIE01000005">
    <property type="protein sequence ID" value="RCU42839.1"/>
    <property type="molecule type" value="Genomic_DNA"/>
</dbReference>
<evidence type="ECO:0000256" key="7">
    <source>
        <dbReference type="ARBA" id="ARBA00023237"/>
    </source>
</evidence>
<keyword evidence="6 8" id="KW-0472">Membrane</keyword>
<evidence type="ECO:0000256" key="6">
    <source>
        <dbReference type="ARBA" id="ARBA00023136"/>
    </source>
</evidence>
<name>A0A368N0R1_9FLAO</name>
<feature type="domain" description="TonB-dependent receptor plug" evidence="11">
    <location>
        <begin position="28"/>
        <end position="116"/>
    </location>
</feature>
<dbReference type="AlphaFoldDB" id="A0A368N0R1"/>
<dbReference type="Pfam" id="PF00593">
    <property type="entry name" value="TonB_dep_Rec_b-barrel"/>
    <property type="match status" value="1"/>
</dbReference>
<dbReference type="Proteomes" id="UP000252172">
    <property type="component" value="Unassembled WGS sequence"/>
</dbReference>
<dbReference type="PROSITE" id="PS52016">
    <property type="entry name" value="TONB_DEPENDENT_REC_3"/>
    <property type="match status" value="1"/>
</dbReference>
<dbReference type="Gene3D" id="2.40.170.20">
    <property type="entry name" value="TonB-dependent receptor, beta-barrel domain"/>
    <property type="match status" value="1"/>
</dbReference>
<comment type="similarity">
    <text evidence="8 9">Belongs to the TonB-dependent receptor family.</text>
</comment>
<evidence type="ECO:0000256" key="2">
    <source>
        <dbReference type="ARBA" id="ARBA00022448"/>
    </source>
</evidence>
<keyword evidence="7 8" id="KW-0998">Cell outer membrane</keyword>
<dbReference type="OrthoDB" id="9782587at2"/>
<organism evidence="12 13">
    <name type="scientific">Chryseobacterium lacus</name>
    <dbReference type="NCBI Taxonomy" id="2058346"/>
    <lineage>
        <taxon>Bacteria</taxon>
        <taxon>Pseudomonadati</taxon>
        <taxon>Bacteroidota</taxon>
        <taxon>Flavobacteriia</taxon>
        <taxon>Flavobacteriales</taxon>
        <taxon>Weeksellaceae</taxon>
        <taxon>Chryseobacterium group</taxon>
        <taxon>Chryseobacterium</taxon>
    </lineage>
</organism>
<dbReference type="GO" id="GO:0009279">
    <property type="term" value="C:cell outer membrane"/>
    <property type="evidence" value="ECO:0007669"/>
    <property type="project" value="UniProtKB-SubCell"/>
</dbReference>
<keyword evidence="12" id="KW-0675">Receptor</keyword>
<keyword evidence="5 9" id="KW-0798">TonB box</keyword>
<evidence type="ECO:0000259" key="10">
    <source>
        <dbReference type="Pfam" id="PF00593"/>
    </source>
</evidence>
<dbReference type="SUPFAM" id="SSF56935">
    <property type="entry name" value="Porins"/>
    <property type="match status" value="1"/>
</dbReference>
<proteinExistence type="inferred from homology"/>
<accession>A0A368N0R1</accession>
<evidence type="ECO:0000256" key="5">
    <source>
        <dbReference type="ARBA" id="ARBA00023077"/>
    </source>
</evidence>
<comment type="caution">
    <text evidence="12">The sequence shown here is derived from an EMBL/GenBank/DDBJ whole genome shotgun (WGS) entry which is preliminary data.</text>
</comment>
<evidence type="ECO:0000256" key="4">
    <source>
        <dbReference type="ARBA" id="ARBA00022692"/>
    </source>
</evidence>
<evidence type="ECO:0000256" key="9">
    <source>
        <dbReference type="RuleBase" id="RU003357"/>
    </source>
</evidence>
<evidence type="ECO:0000256" key="8">
    <source>
        <dbReference type="PROSITE-ProRule" id="PRU01360"/>
    </source>
</evidence>
<evidence type="ECO:0000313" key="13">
    <source>
        <dbReference type="Proteomes" id="UP000252172"/>
    </source>
</evidence>
<keyword evidence="2 8" id="KW-0813">Transport</keyword>
<keyword evidence="13" id="KW-1185">Reference proteome</keyword>
<dbReference type="InterPro" id="IPR037066">
    <property type="entry name" value="Plug_dom_sf"/>
</dbReference>
<evidence type="ECO:0000256" key="1">
    <source>
        <dbReference type="ARBA" id="ARBA00004571"/>
    </source>
</evidence>
<sequence length="643" mass="73065">MDAYQKPTRFIASTKSAAIAQGNILKLNAPDRLLESLNFLPGTRMEERSPGSYRLAIRGSALRSPYGVRNVKVYLDEFIFSDATGNTYLNLLDPSLINKIELYKGPEGGDFGAVTGGTVLLKTSDSERKTLEINAGSYGLFRYGAHYARDFGQHSLQFFHSFHTADSYREQSALQRMNFFLKDKITYKKDHELNLMFLFSDLKYETPGGLTEAQMNDNRRQARPAAGAFPGASEQQAGIYNQTFMGGISHRFPLSESWSHFMVFQNTITSIKNPFITNFEKRKEENYAFRTHLNYEKILKNMILQTRIGFEGGMNTTQIENFDNNKGVPGNLQNADKIFARSGFIFLSQKAEIGNRLFIDAALSLNGMEYQWKVPDAADGAVQFNNQWLPDFGITYLLSERFSIRGKIGKGNSAPVLEEFRSSTQEINTFLKPEYGWNKELGFRKQLGTSFYLEASFFDFRLKDAIVRRQNEAGQEFFVNSGSTAQQGIEITAETKKFKINSSFLNEIRFWTSAAFYDFTFEEYRKNDEDYSGNKITGVPASTIQNLLSLKLANIMNFHLSHFYTSSFYLNDANSVASEPSLIGNLVFEYPLKLNNSILNFKVQMNNIYNTKYVLGYDINAFGGRFYNPAPTRSFTAGMTIHF</sequence>
<dbReference type="Pfam" id="PF07715">
    <property type="entry name" value="Plug"/>
    <property type="match status" value="1"/>
</dbReference>
<keyword evidence="3 8" id="KW-1134">Transmembrane beta strand</keyword>
<keyword evidence="4 8" id="KW-0812">Transmembrane</keyword>
<dbReference type="GO" id="GO:0015344">
    <property type="term" value="F:siderophore uptake transmembrane transporter activity"/>
    <property type="evidence" value="ECO:0007669"/>
    <property type="project" value="TreeGrafter"/>
</dbReference>
<evidence type="ECO:0000313" key="12">
    <source>
        <dbReference type="EMBL" id="RCU42839.1"/>
    </source>
</evidence>
<evidence type="ECO:0000259" key="11">
    <source>
        <dbReference type="Pfam" id="PF07715"/>
    </source>
</evidence>
<feature type="domain" description="TonB-dependent receptor-like beta-barrel" evidence="10">
    <location>
        <begin position="233"/>
        <end position="603"/>
    </location>
</feature>
<evidence type="ECO:0000256" key="3">
    <source>
        <dbReference type="ARBA" id="ARBA00022452"/>
    </source>
</evidence>
<protein>
    <submittedName>
        <fullName evidence="12">TonB-dependent receptor</fullName>
    </submittedName>
</protein>
<dbReference type="PANTHER" id="PTHR30069">
    <property type="entry name" value="TONB-DEPENDENT OUTER MEMBRANE RECEPTOR"/>
    <property type="match status" value="1"/>
</dbReference>